<evidence type="ECO:0000313" key="3">
    <source>
        <dbReference type="EMBL" id="TFK17792.1"/>
    </source>
</evidence>
<organism evidence="3 4">
    <name type="scientific">Coprinopsis marcescibilis</name>
    <name type="common">Agaric fungus</name>
    <name type="synonym">Psathyrella marcescibilis</name>
    <dbReference type="NCBI Taxonomy" id="230819"/>
    <lineage>
        <taxon>Eukaryota</taxon>
        <taxon>Fungi</taxon>
        <taxon>Dikarya</taxon>
        <taxon>Basidiomycota</taxon>
        <taxon>Agaricomycotina</taxon>
        <taxon>Agaricomycetes</taxon>
        <taxon>Agaricomycetidae</taxon>
        <taxon>Agaricales</taxon>
        <taxon>Agaricineae</taxon>
        <taxon>Psathyrellaceae</taxon>
        <taxon>Coprinopsis</taxon>
    </lineage>
</organism>
<accession>A0A5C3KD75</accession>
<feature type="compositionally biased region" description="Acidic residues" evidence="2">
    <location>
        <begin position="96"/>
        <end position="115"/>
    </location>
</feature>
<name>A0A5C3KD75_COPMA</name>
<proteinExistence type="predicted"/>
<feature type="compositionally biased region" description="Basic and acidic residues" evidence="2">
    <location>
        <begin position="71"/>
        <end position="84"/>
    </location>
</feature>
<evidence type="ECO:0000256" key="2">
    <source>
        <dbReference type="SAM" id="MobiDB-lite"/>
    </source>
</evidence>
<keyword evidence="1" id="KW-0175">Coiled coil</keyword>
<gene>
    <name evidence="3" type="ORF">FA15DRAFT_661190</name>
</gene>
<dbReference type="EMBL" id="ML210462">
    <property type="protein sequence ID" value="TFK17792.1"/>
    <property type="molecule type" value="Genomic_DNA"/>
</dbReference>
<reference evidence="3 4" key="1">
    <citation type="journal article" date="2019" name="Nat. Ecol. Evol.">
        <title>Megaphylogeny resolves global patterns of mushroom evolution.</title>
        <authorList>
            <person name="Varga T."/>
            <person name="Krizsan K."/>
            <person name="Foldi C."/>
            <person name="Dima B."/>
            <person name="Sanchez-Garcia M."/>
            <person name="Sanchez-Ramirez S."/>
            <person name="Szollosi G.J."/>
            <person name="Szarkandi J.G."/>
            <person name="Papp V."/>
            <person name="Albert L."/>
            <person name="Andreopoulos W."/>
            <person name="Angelini C."/>
            <person name="Antonin V."/>
            <person name="Barry K.W."/>
            <person name="Bougher N.L."/>
            <person name="Buchanan P."/>
            <person name="Buyck B."/>
            <person name="Bense V."/>
            <person name="Catcheside P."/>
            <person name="Chovatia M."/>
            <person name="Cooper J."/>
            <person name="Damon W."/>
            <person name="Desjardin D."/>
            <person name="Finy P."/>
            <person name="Geml J."/>
            <person name="Haridas S."/>
            <person name="Hughes K."/>
            <person name="Justo A."/>
            <person name="Karasinski D."/>
            <person name="Kautmanova I."/>
            <person name="Kiss B."/>
            <person name="Kocsube S."/>
            <person name="Kotiranta H."/>
            <person name="LaButti K.M."/>
            <person name="Lechner B.E."/>
            <person name="Liimatainen K."/>
            <person name="Lipzen A."/>
            <person name="Lukacs Z."/>
            <person name="Mihaltcheva S."/>
            <person name="Morgado L.N."/>
            <person name="Niskanen T."/>
            <person name="Noordeloos M.E."/>
            <person name="Ohm R.A."/>
            <person name="Ortiz-Santana B."/>
            <person name="Ovrebo C."/>
            <person name="Racz N."/>
            <person name="Riley R."/>
            <person name="Savchenko A."/>
            <person name="Shiryaev A."/>
            <person name="Soop K."/>
            <person name="Spirin V."/>
            <person name="Szebenyi C."/>
            <person name="Tomsovsky M."/>
            <person name="Tulloss R.E."/>
            <person name="Uehling J."/>
            <person name="Grigoriev I.V."/>
            <person name="Vagvolgyi C."/>
            <person name="Papp T."/>
            <person name="Martin F.M."/>
            <person name="Miettinen O."/>
            <person name="Hibbett D.S."/>
            <person name="Nagy L.G."/>
        </authorList>
    </citation>
    <scope>NUCLEOTIDE SEQUENCE [LARGE SCALE GENOMIC DNA]</scope>
    <source>
        <strain evidence="3 4">CBS 121175</strain>
    </source>
</reference>
<feature type="compositionally biased region" description="Polar residues" evidence="2">
    <location>
        <begin position="1"/>
        <end position="39"/>
    </location>
</feature>
<evidence type="ECO:0000313" key="4">
    <source>
        <dbReference type="Proteomes" id="UP000307440"/>
    </source>
</evidence>
<dbReference type="Proteomes" id="UP000307440">
    <property type="component" value="Unassembled WGS sequence"/>
</dbReference>
<keyword evidence="4" id="KW-1185">Reference proteome</keyword>
<feature type="region of interest" description="Disordered" evidence="2">
    <location>
        <begin position="1"/>
        <end position="115"/>
    </location>
</feature>
<feature type="coiled-coil region" evidence="1">
    <location>
        <begin position="179"/>
        <end position="213"/>
    </location>
</feature>
<sequence>MSSAKQNPFAVTSVSALGGKKTSTNDKASAVSKPNSQPKIQKVAPPHSTTGSKDANRTEHVGQKRPAKWNDPTRNKRREIEPLKYSRNQRSLESQDVIDLDSDSDDDYACDDNDDDVEANALPPSSDVHIAADEEIFTQDQWRAVAVFATMAVEEGTHMWLKDLLAELAKRCAKACDAAHEADEALQTVGEILERLENQEKLEREKLRLIAETLRAVATALEPQTSA</sequence>
<dbReference type="AlphaFoldDB" id="A0A5C3KD75"/>
<evidence type="ECO:0000256" key="1">
    <source>
        <dbReference type="SAM" id="Coils"/>
    </source>
</evidence>
<protein>
    <submittedName>
        <fullName evidence="3">Uncharacterized protein</fullName>
    </submittedName>
</protein>